<proteinExistence type="inferred from homology"/>
<evidence type="ECO:0000256" key="2">
    <source>
        <dbReference type="RuleBase" id="RU363015"/>
    </source>
</evidence>
<dbReference type="EMBL" id="SLXV01000008">
    <property type="protein sequence ID" value="TCP69463.1"/>
    <property type="molecule type" value="Genomic_DNA"/>
</dbReference>
<dbReference type="NCBIfam" id="TIGR00730">
    <property type="entry name" value="Rossman fold protein, TIGR00730 family"/>
    <property type="match status" value="1"/>
</dbReference>
<dbReference type="InterPro" id="IPR031100">
    <property type="entry name" value="LOG_fam"/>
</dbReference>
<dbReference type="EC" id="3.2.2.n1" evidence="2"/>
<gene>
    <name evidence="3" type="ORF">EDD57_10831</name>
</gene>
<keyword evidence="2" id="KW-0378">Hydrolase</keyword>
<comment type="similarity">
    <text evidence="1 2">Belongs to the LOG family.</text>
</comment>
<dbReference type="AlphaFoldDB" id="A0A4R2SED3"/>
<dbReference type="RefSeq" id="WP_131848240.1">
    <property type="nucleotide sequence ID" value="NZ_SLXV01000008.1"/>
</dbReference>
<dbReference type="OrthoDB" id="9801098at2"/>
<dbReference type="SUPFAM" id="SSF102405">
    <property type="entry name" value="MCP/YpsA-like"/>
    <property type="match status" value="1"/>
</dbReference>
<accession>A0A4R2SED3</accession>
<dbReference type="PANTHER" id="PTHR31223">
    <property type="entry name" value="LOG FAMILY PROTEIN YJL055W"/>
    <property type="match status" value="1"/>
</dbReference>
<sequence>MIAKLKEESPPLICCFCGARTGNDPMWMEQAEIAGRKLAEAGFGIVYGGGTIGMMGKLANEVAVGGGKVVGVLPEFLRHQEAEGGALASTIFTQSMHERKNTMYQLASGFLAMPGGIGTFDELCETIAWLKIGIHDAPLYIWNIHHFFDPFIQLIDNLKHHGFLNDDDMTKVKIVDDIDTIVSSLKVAIPVHK</sequence>
<name>A0A4R2SED3_9BACL</name>
<reference evidence="3 4" key="1">
    <citation type="submission" date="2019-03" db="EMBL/GenBank/DDBJ databases">
        <title>Genomic Encyclopedia of Type Strains, Phase IV (KMG-IV): sequencing the most valuable type-strain genomes for metagenomic binning, comparative biology and taxonomic classification.</title>
        <authorList>
            <person name="Goeker M."/>
        </authorList>
    </citation>
    <scope>NUCLEOTIDE SEQUENCE [LARGE SCALE GENOMIC DNA]</scope>
    <source>
        <strain evidence="3 4">DSM 46831</strain>
    </source>
</reference>
<keyword evidence="2" id="KW-0203">Cytokinin biosynthesis</keyword>
<dbReference type="PANTHER" id="PTHR31223:SF70">
    <property type="entry name" value="LOG FAMILY PROTEIN YJL055W"/>
    <property type="match status" value="1"/>
</dbReference>
<evidence type="ECO:0000313" key="4">
    <source>
        <dbReference type="Proteomes" id="UP000294746"/>
    </source>
</evidence>
<dbReference type="GO" id="GO:0016799">
    <property type="term" value="F:hydrolase activity, hydrolyzing N-glycosyl compounds"/>
    <property type="evidence" value="ECO:0007669"/>
    <property type="project" value="TreeGrafter"/>
</dbReference>
<organism evidence="3 4">
    <name type="scientific">Baia soyae</name>
    <dbReference type="NCBI Taxonomy" id="1544746"/>
    <lineage>
        <taxon>Bacteria</taxon>
        <taxon>Bacillati</taxon>
        <taxon>Bacillota</taxon>
        <taxon>Bacilli</taxon>
        <taxon>Bacillales</taxon>
        <taxon>Thermoactinomycetaceae</taxon>
        <taxon>Baia</taxon>
    </lineage>
</organism>
<evidence type="ECO:0000313" key="3">
    <source>
        <dbReference type="EMBL" id="TCP69463.1"/>
    </source>
</evidence>
<keyword evidence="4" id="KW-1185">Reference proteome</keyword>
<protein>
    <recommendedName>
        <fullName evidence="2">Cytokinin riboside 5'-monophosphate phosphoribohydrolase</fullName>
        <ecNumber evidence="2">3.2.2.n1</ecNumber>
    </recommendedName>
</protein>
<dbReference type="InterPro" id="IPR005269">
    <property type="entry name" value="LOG"/>
</dbReference>
<dbReference type="Proteomes" id="UP000294746">
    <property type="component" value="Unassembled WGS sequence"/>
</dbReference>
<dbReference type="GO" id="GO:0009691">
    <property type="term" value="P:cytokinin biosynthetic process"/>
    <property type="evidence" value="ECO:0007669"/>
    <property type="project" value="UniProtKB-UniRule"/>
</dbReference>
<dbReference type="Pfam" id="PF03641">
    <property type="entry name" value="Lysine_decarbox"/>
    <property type="match status" value="1"/>
</dbReference>
<evidence type="ECO:0000256" key="1">
    <source>
        <dbReference type="ARBA" id="ARBA00006763"/>
    </source>
</evidence>
<comment type="caution">
    <text evidence="3">The sequence shown here is derived from an EMBL/GenBank/DDBJ whole genome shotgun (WGS) entry which is preliminary data.</text>
</comment>
<dbReference type="GO" id="GO:0005829">
    <property type="term" value="C:cytosol"/>
    <property type="evidence" value="ECO:0007669"/>
    <property type="project" value="TreeGrafter"/>
</dbReference>
<dbReference type="Gene3D" id="3.40.50.450">
    <property type="match status" value="1"/>
</dbReference>